<dbReference type="GO" id="GO:0043622">
    <property type="term" value="P:cortical microtubule organization"/>
    <property type="evidence" value="ECO:0000318"/>
    <property type="project" value="GO_Central"/>
</dbReference>
<evidence type="ECO:0000313" key="2">
    <source>
        <dbReference type="EMBL" id="KGN62363.1"/>
    </source>
</evidence>
<dbReference type="OMA" id="TRQTEFR"/>
<feature type="region of interest" description="Disordered" evidence="1">
    <location>
        <begin position="114"/>
        <end position="348"/>
    </location>
</feature>
<dbReference type="STRING" id="3659.A0A0A0LKP5"/>
<dbReference type="PANTHER" id="PTHR31949:SF3">
    <property type="entry name" value="RUN_FYVE DOMAIN PROTEIN"/>
    <property type="match status" value="1"/>
</dbReference>
<sequence>MIMPPSPALRSSPGRESRGSNHKRGHSFESAVRIREKDDDLALFNEMQTREREGFLLQSAEDLEDSFSTKLRHFSDLKLGISIPVRGENSDLLNNVEAEKNDYDWLLTPPDTPLFPSLDDEPPSVAIASRGRPRSQPISISRSSTMEKSHRSSTSRGSPSPNRLSPSPRSANSVPQLRGRQLSAPHSSPTPSLRHATPSRRSTTPTRRSPPPPSTPSTSVPRSSTPTPRRLSTGSSGTAGISGARGTSPIKSVRGNSASPKIRAWQTNIPGFSSDPPPNLRTSLDDRPASYVRGSSPASRNSRDLAHKYGRQSMSPTASRSISSSHSHDRDRYSSYSRGSIASSGDDDLDSLQSIPISSLDNSLSKGGISFSNNKALAFSKKHRIVSSSAPKRSLDSTIRHLDRKSPNMFRPLLSSVPSTTFYTGKASSAHRSLISRNSSVTTSSNASSDHGTCIALDTEGSDQNQDDMVNECEKIQYHNSHEEIFAFDKMDIVDEDPIHDIKSLDSGPALGCDPVVTGDSSYEAVVPDISSTSDSSHVQGADFSEIVCLEDTVVCSRCGCRYRVTDTEENDANLCPECSREEKCLSLAISENMTAVTESLSGLSSVKYEDKPFDKVELVVISPDSALANDLGESRISMFVGNVEQDQASYPEQGPSYVENFPAETPSEESQHSLINHLEIGQSAVSGNQPDTGSGYQQPLQRNDYQSLRFDSPEGAGISILLKRSSSSKGPVVQGRTFTASTISYDDLSFARDSMSSLRSSIGHSSFSASSSADFSSARQIEARMQRQLSLSSRKGELENKKGEISVKSHCAEIASSGIPASAHPISGFETCKQDENVDFYVANLECSSCQGTTTSSQKAELASENGKSDDTSSISVAVVEEDKFEYDTCRILDTCTSELSREDSSGGRSVSDKDASVTNSDCSKLEGHNMLGDVFEDERSEVSTHPMITISETEATQIAEVVASGSQDDISTISMIPLEEESVVLSGPDQDLTPSIINAEKSDGILEESTVIVDYQGKTKVVRSLTLEEATDTILFCSSIVHDLAYSAATIAIEKEKEKEKEKENEVTLEASRPMVTILGKSNTNRSDLRHRTGGKRVMKSQKPRQRRVEMSTKPPIAYTENDENTDESTIRNVGLPNQVDTAKPPKLESKCNCSIM</sequence>
<feature type="compositionally biased region" description="Low complexity" evidence="1">
    <location>
        <begin position="334"/>
        <end position="344"/>
    </location>
</feature>
<feature type="compositionally biased region" description="Basic and acidic residues" evidence="1">
    <location>
        <begin position="901"/>
        <end position="917"/>
    </location>
</feature>
<reference evidence="2 3" key="4">
    <citation type="journal article" date="2011" name="BMC Genomics">
        <title>RNA-Seq improves annotation of protein-coding genes in the cucumber genome.</title>
        <authorList>
            <person name="Li Z."/>
            <person name="Zhang Z."/>
            <person name="Yan P."/>
            <person name="Huang S."/>
            <person name="Fei Z."/>
            <person name="Lin K."/>
        </authorList>
    </citation>
    <scope>NUCLEOTIDE SEQUENCE [LARGE SCALE GENOMIC DNA]</scope>
    <source>
        <strain evidence="3">cv. 9930</strain>
    </source>
</reference>
<accession>A0A0A0LKP5</accession>
<reference evidence="2 3" key="3">
    <citation type="journal article" date="2010" name="BMC Genomics">
        <title>Transcriptome sequencing and comparative analysis of cucumber flowers with different sex types.</title>
        <authorList>
            <person name="Guo S."/>
            <person name="Zheng Y."/>
            <person name="Joung J.G."/>
            <person name="Liu S."/>
            <person name="Zhang Z."/>
            <person name="Crasta O.R."/>
            <person name="Sobral B.W."/>
            <person name="Xu Y."/>
            <person name="Huang S."/>
            <person name="Fei Z."/>
        </authorList>
    </citation>
    <scope>NUCLEOTIDE SEQUENCE [LARGE SCALE GENOMIC DNA]</scope>
    <source>
        <strain evidence="3">cv. 9930</strain>
    </source>
</reference>
<dbReference type="EMBL" id="CM002923">
    <property type="protein sequence ID" value="KGN62363.1"/>
    <property type="molecule type" value="Genomic_DNA"/>
</dbReference>
<feature type="compositionally biased region" description="Low complexity" evidence="1">
    <location>
        <begin position="152"/>
        <end position="173"/>
    </location>
</feature>
<keyword evidence="3" id="KW-1185">Reference proteome</keyword>
<dbReference type="Proteomes" id="UP000029981">
    <property type="component" value="Chromosome 2"/>
</dbReference>
<gene>
    <name evidence="2" type="ORF">Csa_2G350460</name>
</gene>
<feature type="region of interest" description="Disordered" evidence="1">
    <location>
        <begin position="1087"/>
        <end position="1146"/>
    </location>
</feature>
<feature type="compositionally biased region" description="Low complexity" evidence="1">
    <location>
        <begin position="434"/>
        <end position="449"/>
    </location>
</feature>
<organism evidence="2 3">
    <name type="scientific">Cucumis sativus</name>
    <name type="common">Cucumber</name>
    <dbReference type="NCBI Taxonomy" id="3659"/>
    <lineage>
        <taxon>Eukaryota</taxon>
        <taxon>Viridiplantae</taxon>
        <taxon>Streptophyta</taxon>
        <taxon>Embryophyta</taxon>
        <taxon>Tracheophyta</taxon>
        <taxon>Spermatophyta</taxon>
        <taxon>Magnoliopsida</taxon>
        <taxon>eudicotyledons</taxon>
        <taxon>Gunneridae</taxon>
        <taxon>Pentapetalae</taxon>
        <taxon>rosids</taxon>
        <taxon>fabids</taxon>
        <taxon>Cucurbitales</taxon>
        <taxon>Cucurbitaceae</taxon>
        <taxon>Benincaseae</taxon>
        <taxon>Cucumis</taxon>
    </lineage>
</organism>
<dbReference type="GO" id="GO:0051211">
    <property type="term" value="P:anisotropic cell growth"/>
    <property type="evidence" value="ECO:0007669"/>
    <property type="project" value="EnsemblPlants"/>
</dbReference>
<dbReference type="PANTHER" id="PTHR31949">
    <property type="entry name" value="GASTRIC MUCIN-LIKE PROTEIN"/>
    <property type="match status" value="1"/>
</dbReference>
<feature type="compositionally biased region" description="Low complexity" evidence="1">
    <location>
        <begin position="216"/>
        <end position="248"/>
    </location>
</feature>
<dbReference type="Gramene" id="KGN62363">
    <property type="protein sequence ID" value="KGN62363"/>
    <property type="gene ID" value="Csa_2G350460"/>
</dbReference>
<feature type="compositionally biased region" description="Low complexity" evidence="1">
    <location>
        <begin position="134"/>
        <end position="144"/>
    </location>
</feature>
<reference evidence="2 3" key="1">
    <citation type="journal article" date="2009" name="Nat. Genet.">
        <title>The genome of the cucumber, Cucumis sativus L.</title>
        <authorList>
            <person name="Huang S."/>
            <person name="Li R."/>
            <person name="Zhang Z."/>
            <person name="Li L."/>
            <person name="Gu X."/>
            <person name="Fan W."/>
            <person name="Lucas W.J."/>
            <person name="Wang X."/>
            <person name="Xie B."/>
            <person name="Ni P."/>
            <person name="Ren Y."/>
            <person name="Zhu H."/>
            <person name="Li J."/>
            <person name="Lin K."/>
            <person name="Jin W."/>
            <person name="Fei Z."/>
            <person name="Li G."/>
            <person name="Staub J."/>
            <person name="Kilian A."/>
            <person name="van der Vossen E.A."/>
            <person name="Wu Y."/>
            <person name="Guo J."/>
            <person name="He J."/>
            <person name="Jia Z."/>
            <person name="Ren Y."/>
            <person name="Tian G."/>
            <person name="Lu Y."/>
            <person name="Ruan J."/>
            <person name="Qian W."/>
            <person name="Wang M."/>
            <person name="Huang Q."/>
            <person name="Li B."/>
            <person name="Xuan Z."/>
            <person name="Cao J."/>
            <person name="Asan"/>
            <person name="Wu Z."/>
            <person name="Zhang J."/>
            <person name="Cai Q."/>
            <person name="Bai Y."/>
            <person name="Zhao B."/>
            <person name="Han Y."/>
            <person name="Li Y."/>
            <person name="Li X."/>
            <person name="Wang S."/>
            <person name="Shi Q."/>
            <person name="Liu S."/>
            <person name="Cho W.K."/>
            <person name="Kim J.Y."/>
            <person name="Xu Y."/>
            <person name="Heller-Uszynska K."/>
            <person name="Miao H."/>
            <person name="Cheng Z."/>
            <person name="Zhang S."/>
            <person name="Wu J."/>
            <person name="Yang Y."/>
            <person name="Kang H."/>
            <person name="Li M."/>
            <person name="Liang H."/>
            <person name="Ren X."/>
            <person name="Shi Z."/>
            <person name="Wen M."/>
            <person name="Jian M."/>
            <person name="Yang H."/>
            <person name="Zhang G."/>
            <person name="Yang Z."/>
            <person name="Chen R."/>
            <person name="Liu S."/>
            <person name="Li J."/>
            <person name="Ma L."/>
            <person name="Liu H."/>
            <person name="Zhou Y."/>
            <person name="Zhao J."/>
            <person name="Fang X."/>
            <person name="Li G."/>
            <person name="Fang L."/>
            <person name="Li Y."/>
            <person name="Liu D."/>
            <person name="Zheng H."/>
            <person name="Zhang Y."/>
            <person name="Qin N."/>
            <person name="Li Z."/>
            <person name="Yang G."/>
            <person name="Yang S."/>
            <person name="Bolund L."/>
            <person name="Kristiansen K."/>
            <person name="Zheng H."/>
            <person name="Li S."/>
            <person name="Zhang X."/>
            <person name="Yang H."/>
            <person name="Wang J."/>
            <person name="Sun R."/>
            <person name="Zhang B."/>
            <person name="Jiang S."/>
            <person name="Wang J."/>
            <person name="Du Y."/>
            <person name="Li S."/>
        </authorList>
    </citation>
    <scope>NUCLEOTIDE SEQUENCE [LARGE SCALE GENOMIC DNA]</scope>
    <source>
        <strain evidence="3">cv. 9930</strain>
    </source>
</reference>
<dbReference type="AlphaFoldDB" id="A0A0A0LKP5"/>
<feature type="region of interest" description="Disordered" evidence="1">
    <location>
        <begin position="434"/>
        <end position="466"/>
    </location>
</feature>
<dbReference type="GO" id="GO:0055028">
    <property type="term" value="C:cortical microtubule"/>
    <property type="evidence" value="ECO:0000318"/>
    <property type="project" value="GO_Central"/>
</dbReference>
<protein>
    <submittedName>
        <fullName evidence="2">Uncharacterized protein</fullName>
    </submittedName>
</protein>
<dbReference type="OrthoDB" id="1929779at2759"/>
<reference evidence="2 3" key="2">
    <citation type="journal article" date="2009" name="PLoS ONE">
        <title>An integrated genetic and cytogenetic map of the cucumber genome.</title>
        <authorList>
            <person name="Ren Y."/>
            <person name="Zhang Z."/>
            <person name="Liu J."/>
            <person name="Staub J.E."/>
            <person name="Han Y."/>
            <person name="Cheng Z."/>
            <person name="Li X."/>
            <person name="Lu J."/>
            <person name="Miao H."/>
            <person name="Kang H."/>
            <person name="Xie B."/>
            <person name="Gu X."/>
            <person name="Wang X."/>
            <person name="Du Y."/>
            <person name="Jin W."/>
            <person name="Huang S."/>
        </authorList>
    </citation>
    <scope>NUCLEOTIDE SEQUENCE [LARGE SCALE GENOMIC DNA]</scope>
    <source>
        <strain evidence="3">cv. 9930</strain>
    </source>
</reference>
<feature type="compositionally biased region" description="Polar residues" evidence="1">
    <location>
        <begin position="254"/>
        <end position="271"/>
    </location>
</feature>
<evidence type="ECO:0000313" key="3">
    <source>
        <dbReference type="Proteomes" id="UP000029981"/>
    </source>
</evidence>
<feature type="region of interest" description="Disordered" evidence="1">
    <location>
        <begin position="901"/>
        <end position="926"/>
    </location>
</feature>
<name>A0A0A0LKP5_CUCSA</name>
<proteinExistence type="predicted"/>
<feature type="compositionally biased region" description="Basic residues" evidence="1">
    <location>
        <begin position="1094"/>
        <end position="1108"/>
    </location>
</feature>
<dbReference type="eggNOG" id="ENOG502QTA9">
    <property type="taxonomic scope" value="Eukaryota"/>
</dbReference>
<evidence type="ECO:0000256" key="1">
    <source>
        <dbReference type="SAM" id="MobiDB-lite"/>
    </source>
</evidence>
<feature type="region of interest" description="Disordered" evidence="1">
    <location>
        <begin position="1"/>
        <end position="31"/>
    </location>
</feature>